<dbReference type="GO" id="GO:0004417">
    <property type="term" value="F:hydroxyethylthiazole kinase activity"/>
    <property type="evidence" value="ECO:0007669"/>
    <property type="project" value="UniProtKB-UniRule"/>
</dbReference>
<evidence type="ECO:0000256" key="3">
    <source>
        <dbReference type="ARBA" id="ARBA00004868"/>
    </source>
</evidence>
<proteinExistence type="inferred from homology"/>
<protein>
    <recommendedName>
        <fullName evidence="11">Hydroxyethylthiazole kinase</fullName>
        <ecNumber evidence="11">2.7.1.50</ecNumber>
    </recommendedName>
    <alternativeName>
        <fullName evidence="11">4-methyl-5-beta-hydroxyethylthiazole kinase</fullName>
        <shortName evidence="11">TH kinase</shortName>
        <shortName evidence="11">Thz kinase</shortName>
    </alternativeName>
</protein>
<keyword evidence="6 11" id="KW-0547">Nucleotide-binding</keyword>
<evidence type="ECO:0000256" key="10">
    <source>
        <dbReference type="ARBA" id="ARBA00022977"/>
    </source>
</evidence>
<reference evidence="12" key="2">
    <citation type="submission" date="2021-04" db="EMBL/GenBank/DDBJ databases">
        <authorList>
            <person name="Gilroy R."/>
        </authorList>
    </citation>
    <scope>NUCLEOTIDE SEQUENCE</scope>
    <source>
        <strain evidence="12">ChiHjej12B11-1927</strain>
    </source>
</reference>
<keyword evidence="4 11" id="KW-0808">Transferase</keyword>
<comment type="similarity">
    <text evidence="11">Belongs to the Thz kinase family.</text>
</comment>
<dbReference type="GO" id="GO:0000287">
    <property type="term" value="F:magnesium ion binding"/>
    <property type="evidence" value="ECO:0007669"/>
    <property type="project" value="UniProtKB-UniRule"/>
</dbReference>
<accession>A0A9D2AM00</accession>
<keyword evidence="7 11" id="KW-0418">Kinase</keyword>
<evidence type="ECO:0000256" key="2">
    <source>
        <dbReference type="ARBA" id="ARBA00001946"/>
    </source>
</evidence>
<dbReference type="HAMAP" id="MF_00228">
    <property type="entry name" value="Thz_kinase"/>
    <property type="match status" value="1"/>
</dbReference>
<evidence type="ECO:0000313" key="12">
    <source>
        <dbReference type="EMBL" id="HIX37189.1"/>
    </source>
</evidence>
<comment type="catalytic activity">
    <reaction evidence="1 11">
        <text>5-(2-hydroxyethyl)-4-methylthiazole + ATP = 4-methyl-5-(2-phosphooxyethyl)-thiazole + ADP + H(+)</text>
        <dbReference type="Rhea" id="RHEA:24212"/>
        <dbReference type="ChEBI" id="CHEBI:15378"/>
        <dbReference type="ChEBI" id="CHEBI:17957"/>
        <dbReference type="ChEBI" id="CHEBI:30616"/>
        <dbReference type="ChEBI" id="CHEBI:58296"/>
        <dbReference type="ChEBI" id="CHEBI:456216"/>
        <dbReference type="EC" id="2.7.1.50"/>
    </reaction>
</comment>
<comment type="caution">
    <text evidence="12">The sequence shown here is derived from an EMBL/GenBank/DDBJ whole genome shotgun (WGS) entry which is preliminary data.</text>
</comment>
<evidence type="ECO:0000256" key="7">
    <source>
        <dbReference type="ARBA" id="ARBA00022777"/>
    </source>
</evidence>
<reference evidence="12" key="1">
    <citation type="journal article" date="2021" name="PeerJ">
        <title>Extensive microbial diversity within the chicken gut microbiome revealed by metagenomics and culture.</title>
        <authorList>
            <person name="Gilroy R."/>
            <person name="Ravi A."/>
            <person name="Getino M."/>
            <person name="Pursley I."/>
            <person name="Horton D.L."/>
            <person name="Alikhan N.F."/>
            <person name="Baker D."/>
            <person name="Gharbi K."/>
            <person name="Hall N."/>
            <person name="Watson M."/>
            <person name="Adriaenssens E.M."/>
            <person name="Foster-Nyarko E."/>
            <person name="Jarju S."/>
            <person name="Secka A."/>
            <person name="Antonio M."/>
            <person name="Oren A."/>
            <person name="Chaudhuri R.R."/>
            <person name="La Ragione R."/>
            <person name="Hildebrand F."/>
            <person name="Pallen M.J."/>
        </authorList>
    </citation>
    <scope>NUCLEOTIDE SEQUENCE</scope>
    <source>
        <strain evidence="12">ChiHjej12B11-1927</strain>
    </source>
</reference>
<name>A0A9D2AM00_9FIRM</name>
<dbReference type="PRINTS" id="PR01099">
    <property type="entry name" value="HYETHTZKNASE"/>
</dbReference>
<organism evidence="12 13">
    <name type="scientific">Candidatus Blautia pullistercoris</name>
    <dbReference type="NCBI Taxonomy" id="2838499"/>
    <lineage>
        <taxon>Bacteria</taxon>
        <taxon>Bacillati</taxon>
        <taxon>Bacillota</taxon>
        <taxon>Clostridia</taxon>
        <taxon>Lachnospirales</taxon>
        <taxon>Lachnospiraceae</taxon>
        <taxon>Blautia</taxon>
    </lineage>
</organism>
<dbReference type="Proteomes" id="UP000824230">
    <property type="component" value="Unassembled WGS sequence"/>
</dbReference>
<dbReference type="AlphaFoldDB" id="A0A9D2AM00"/>
<sequence length="274" mass="29316">MLKEMLDNVRKTSPLIQNITNYVTANDCANITLAWGASPIMSDCEEETEDMAGICMGLNINMGTLNPRTAGTMLAAGKAYNVRKKTVILDPVGVGASRYRKALARDLMEKVKFTAVKGNISEVRTLITGTSGSRGVDADLGEAVTEENLEQYIPLAKKFAEDTGAVVVITGAIDLVADASRAFVIRNGHSAMSRITGCGCMLSSILTACMAANPAKPLEAAAASVAAMGLCGERACRRMEREHAGNASCRTWMIDEIYNLTGEELEKGADYELY</sequence>
<evidence type="ECO:0000313" key="13">
    <source>
        <dbReference type="Proteomes" id="UP000824230"/>
    </source>
</evidence>
<feature type="binding site" evidence="11">
    <location>
        <position position="41"/>
    </location>
    <ligand>
        <name>substrate</name>
    </ligand>
</feature>
<dbReference type="InterPro" id="IPR029056">
    <property type="entry name" value="Ribokinase-like"/>
</dbReference>
<dbReference type="EC" id="2.7.1.50" evidence="11"/>
<evidence type="ECO:0000256" key="9">
    <source>
        <dbReference type="ARBA" id="ARBA00022842"/>
    </source>
</evidence>
<dbReference type="InterPro" id="IPR000417">
    <property type="entry name" value="Hyethyz_kinase"/>
</dbReference>
<dbReference type="GO" id="GO:0009229">
    <property type="term" value="P:thiamine diphosphate biosynthetic process"/>
    <property type="evidence" value="ECO:0007669"/>
    <property type="project" value="UniProtKB-UniRule"/>
</dbReference>
<dbReference type="GO" id="GO:0005524">
    <property type="term" value="F:ATP binding"/>
    <property type="evidence" value="ECO:0007669"/>
    <property type="project" value="UniProtKB-UniRule"/>
</dbReference>
<dbReference type="Pfam" id="PF02110">
    <property type="entry name" value="HK"/>
    <property type="match status" value="1"/>
</dbReference>
<keyword evidence="10 11" id="KW-0784">Thiamine biosynthesis</keyword>
<evidence type="ECO:0000256" key="8">
    <source>
        <dbReference type="ARBA" id="ARBA00022840"/>
    </source>
</evidence>
<comment type="pathway">
    <text evidence="3 11">Cofactor biosynthesis; thiamine diphosphate biosynthesis; 4-methyl-5-(2-phosphoethyl)-thiazole from 5-(2-hydroxyethyl)-4-methylthiazole: step 1/1.</text>
</comment>
<dbReference type="NCBIfam" id="NF006830">
    <property type="entry name" value="PRK09355.1"/>
    <property type="match status" value="1"/>
</dbReference>
<dbReference type="SUPFAM" id="SSF53613">
    <property type="entry name" value="Ribokinase-like"/>
    <property type="match status" value="1"/>
</dbReference>
<keyword evidence="8 11" id="KW-0067">ATP-binding</keyword>
<dbReference type="PIRSF" id="PIRSF000513">
    <property type="entry name" value="Thz_kinase"/>
    <property type="match status" value="1"/>
</dbReference>
<dbReference type="EMBL" id="DXFG01000092">
    <property type="protein sequence ID" value="HIX37189.1"/>
    <property type="molecule type" value="Genomic_DNA"/>
</dbReference>
<gene>
    <name evidence="11 12" type="primary">thiM</name>
    <name evidence="12" type="ORF">H9738_04870</name>
</gene>
<evidence type="ECO:0000256" key="1">
    <source>
        <dbReference type="ARBA" id="ARBA00001771"/>
    </source>
</evidence>
<feature type="binding site" evidence="11">
    <location>
        <position position="117"/>
    </location>
    <ligand>
        <name>ATP</name>
        <dbReference type="ChEBI" id="CHEBI:30616"/>
    </ligand>
</feature>
<keyword evidence="9 11" id="KW-0460">Magnesium</keyword>
<dbReference type="Gene3D" id="3.40.1190.20">
    <property type="match status" value="1"/>
</dbReference>
<dbReference type="CDD" id="cd01170">
    <property type="entry name" value="THZ_kinase"/>
    <property type="match status" value="1"/>
</dbReference>
<evidence type="ECO:0000256" key="11">
    <source>
        <dbReference type="HAMAP-Rule" id="MF_00228"/>
    </source>
</evidence>
<feature type="binding site" evidence="11">
    <location>
        <position position="197"/>
    </location>
    <ligand>
        <name>substrate</name>
    </ligand>
</feature>
<comment type="function">
    <text evidence="11">Catalyzes the phosphorylation of the hydroxyl group of 4-methyl-5-beta-hydroxyethylthiazole (THZ).</text>
</comment>
<evidence type="ECO:0000256" key="4">
    <source>
        <dbReference type="ARBA" id="ARBA00022679"/>
    </source>
</evidence>
<feature type="binding site" evidence="11">
    <location>
        <position position="170"/>
    </location>
    <ligand>
        <name>ATP</name>
        <dbReference type="ChEBI" id="CHEBI:30616"/>
    </ligand>
</feature>
<dbReference type="GO" id="GO:0009228">
    <property type="term" value="P:thiamine biosynthetic process"/>
    <property type="evidence" value="ECO:0007669"/>
    <property type="project" value="UniProtKB-KW"/>
</dbReference>
<keyword evidence="5 11" id="KW-0479">Metal-binding</keyword>
<evidence type="ECO:0000256" key="5">
    <source>
        <dbReference type="ARBA" id="ARBA00022723"/>
    </source>
</evidence>
<comment type="cofactor">
    <cofactor evidence="2 11">
        <name>Mg(2+)</name>
        <dbReference type="ChEBI" id="CHEBI:18420"/>
    </cofactor>
</comment>
<evidence type="ECO:0000256" key="6">
    <source>
        <dbReference type="ARBA" id="ARBA00022741"/>
    </source>
</evidence>